<name>A0A842JI50_9ACTN</name>
<keyword evidence="3" id="KW-1185">Reference proteome</keyword>
<dbReference type="Pfam" id="PF12682">
    <property type="entry name" value="Flavodoxin_4"/>
    <property type="match status" value="1"/>
</dbReference>
<dbReference type="EMBL" id="JACMSE010000010">
    <property type="protein sequence ID" value="MBC2890161.1"/>
    <property type="molecule type" value="Genomic_DNA"/>
</dbReference>
<dbReference type="InterPro" id="IPR008254">
    <property type="entry name" value="Flavodoxin/NO_synth"/>
</dbReference>
<dbReference type="Proteomes" id="UP000587396">
    <property type="component" value="Unassembled WGS sequence"/>
</dbReference>
<feature type="domain" description="Flavodoxin-like" evidence="1">
    <location>
        <begin position="34"/>
        <end position="169"/>
    </location>
</feature>
<dbReference type="GO" id="GO:0010181">
    <property type="term" value="F:FMN binding"/>
    <property type="evidence" value="ECO:0007669"/>
    <property type="project" value="InterPro"/>
</dbReference>
<comment type="caution">
    <text evidence="2">The sequence shown here is derived from an EMBL/GenBank/DDBJ whole genome shotgun (WGS) entry which is preliminary data.</text>
</comment>
<evidence type="ECO:0000313" key="3">
    <source>
        <dbReference type="Proteomes" id="UP000587396"/>
    </source>
</evidence>
<dbReference type="InterPro" id="IPR029039">
    <property type="entry name" value="Flavoprotein-like_sf"/>
</dbReference>
<dbReference type="AlphaFoldDB" id="A0A842JI50"/>
<dbReference type="RefSeq" id="WP_185905897.1">
    <property type="nucleotide sequence ID" value="NZ_JACMSE010000010.1"/>
</dbReference>
<dbReference type="PANTHER" id="PTHR39201">
    <property type="entry name" value="EXPORTED PROTEIN-RELATED"/>
    <property type="match status" value="1"/>
</dbReference>
<reference evidence="2 3" key="1">
    <citation type="submission" date="2020-08" db="EMBL/GenBank/DDBJ databases">
        <authorList>
            <person name="Liu C."/>
            <person name="Sun Q."/>
        </authorList>
    </citation>
    <scope>NUCLEOTIDE SEQUENCE [LARGE SCALE GENOMIC DNA]</scope>
    <source>
        <strain evidence="2 3">N22</strain>
    </source>
</reference>
<evidence type="ECO:0000259" key="1">
    <source>
        <dbReference type="Pfam" id="PF12682"/>
    </source>
</evidence>
<proteinExistence type="predicted"/>
<dbReference type="SUPFAM" id="SSF52218">
    <property type="entry name" value="Flavoproteins"/>
    <property type="match status" value="1"/>
</dbReference>
<organism evidence="2 3">
    <name type="scientific">Gordonibacter massiliensis</name>
    <name type="common">ex Traore et al. 2017</name>
    <dbReference type="NCBI Taxonomy" id="1841863"/>
    <lineage>
        <taxon>Bacteria</taxon>
        <taxon>Bacillati</taxon>
        <taxon>Actinomycetota</taxon>
        <taxon>Coriobacteriia</taxon>
        <taxon>Eggerthellales</taxon>
        <taxon>Eggerthellaceae</taxon>
        <taxon>Gordonibacter</taxon>
    </lineage>
</organism>
<dbReference type="Gene3D" id="3.40.50.360">
    <property type="match status" value="1"/>
</dbReference>
<evidence type="ECO:0000313" key="2">
    <source>
        <dbReference type="EMBL" id="MBC2890161.1"/>
    </source>
</evidence>
<dbReference type="PANTHER" id="PTHR39201:SF1">
    <property type="entry name" value="FLAVODOXIN-LIKE DOMAIN-CONTAINING PROTEIN"/>
    <property type="match status" value="1"/>
</dbReference>
<accession>A0A842JI50</accession>
<protein>
    <submittedName>
        <fullName evidence="2">NAD(P)H-dependent oxidoreductase</fullName>
    </submittedName>
</protein>
<gene>
    <name evidence="2" type="ORF">H7313_12535</name>
</gene>
<sequence>MPKTKTLVAYYSRAGQNYVSGAIEDLPQGNASVLAGFAAAATGGDLFEIETVKRYPADYYACTDEAQAEKRANARPELSAHVEGMDAYDTVVLIYPNWWGTMPMPVYTFLEEHDFAGKAILPLCTHEGSGLSGTERDIARACPGATVGRGLAVTGSCAARLEGDVRAWLKEALE</sequence>